<dbReference type="eggNOG" id="KOG0498">
    <property type="taxonomic scope" value="Eukaryota"/>
</dbReference>
<reference evidence="2" key="1">
    <citation type="journal article" date="2007" name="Nature">
        <title>The grapevine genome sequence suggests ancestral hexaploidization in major angiosperm phyla.</title>
        <authorList>
            <consortium name="The French-Italian Public Consortium for Grapevine Genome Characterization."/>
            <person name="Jaillon O."/>
            <person name="Aury J.-M."/>
            <person name="Noel B."/>
            <person name="Policriti A."/>
            <person name="Clepet C."/>
            <person name="Casagrande A."/>
            <person name="Choisne N."/>
            <person name="Aubourg S."/>
            <person name="Vitulo N."/>
            <person name="Jubin C."/>
            <person name="Vezzi A."/>
            <person name="Legeai F."/>
            <person name="Hugueney P."/>
            <person name="Dasilva C."/>
            <person name="Horner D."/>
            <person name="Mica E."/>
            <person name="Jublot D."/>
            <person name="Poulain J."/>
            <person name="Bruyere C."/>
            <person name="Billault A."/>
            <person name="Segurens B."/>
            <person name="Gouyvenoux M."/>
            <person name="Ugarte E."/>
            <person name="Cattonaro F."/>
            <person name="Anthouard V."/>
            <person name="Vico V."/>
            <person name="Del Fabbro C."/>
            <person name="Alaux M."/>
            <person name="Di Gaspero G."/>
            <person name="Dumas V."/>
            <person name="Felice N."/>
            <person name="Paillard S."/>
            <person name="Juman I."/>
            <person name="Moroldo M."/>
            <person name="Scalabrin S."/>
            <person name="Canaguier A."/>
            <person name="Le Clainche I."/>
            <person name="Malacrida G."/>
            <person name="Durand E."/>
            <person name="Pesole G."/>
            <person name="Laucou V."/>
            <person name="Chatelet P."/>
            <person name="Merdinoglu D."/>
            <person name="Delledonne M."/>
            <person name="Pezzotti M."/>
            <person name="Lecharny A."/>
            <person name="Scarpelli C."/>
            <person name="Artiguenave F."/>
            <person name="Pe M.E."/>
            <person name="Valle G."/>
            <person name="Morgante M."/>
            <person name="Caboche M."/>
            <person name="Adam-Blondon A.-F."/>
            <person name="Weissenbach J."/>
            <person name="Quetier F."/>
            <person name="Wincker P."/>
        </authorList>
    </citation>
    <scope>NUCLEOTIDE SEQUENCE [LARGE SCALE GENOMIC DNA]</scope>
    <source>
        <strain evidence="2">cv. Pinot noir / PN40024</strain>
    </source>
</reference>
<dbReference type="PaxDb" id="29760-VIT_02s0025g03810.t01"/>
<evidence type="ECO:0000313" key="2">
    <source>
        <dbReference type="Proteomes" id="UP000009183"/>
    </source>
</evidence>
<accession>F6HUE3</accession>
<dbReference type="STRING" id="29760.F6HUE3"/>
<protein>
    <submittedName>
        <fullName evidence="1">Uncharacterized protein</fullName>
    </submittedName>
</protein>
<keyword evidence="2" id="KW-1185">Reference proteome</keyword>
<dbReference type="AlphaFoldDB" id="F6HUE3"/>
<dbReference type="InParanoid" id="F6HUE3"/>
<dbReference type="EMBL" id="FN596251">
    <property type="protein sequence ID" value="CCB58366.1"/>
    <property type="molecule type" value="Genomic_DNA"/>
</dbReference>
<name>F6HUE3_VITVI</name>
<evidence type="ECO:0000313" key="1">
    <source>
        <dbReference type="EMBL" id="CCB58366.1"/>
    </source>
</evidence>
<proteinExistence type="predicted"/>
<dbReference type="Proteomes" id="UP000009183">
    <property type="component" value="Chromosome 2"/>
</dbReference>
<dbReference type="HOGENOM" id="CLU_3091222_0_0_1"/>
<gene>
    <name evidence="1" type="ordered locus">VIT_02s0025g03810</name>
</gene>
<sequence>MEGVLADIESMLVQGRMELPLSLCFAVLRGDDLLLYQSLKRGLDLNELKSNG</sequence>
<organism evidence="1 2">
    <name type="scientific">Vitis vinifera</name>
    <name type="common">Grape</name>
    <dbReference type="NCBI Taxonomy" id="29760"/>
    <lineage>
        <taxon>Eukaryota</taxon>
        <taxon>Viridiplantae</taxon>
        <taxon>Streptophyta</taxon>
        <taxon>Embryophyta</taxon>
        <taxon>Tracheophyta</taxon>
        <taxon>Spermatophyta</taxon>
        <taxon>Magnoliopsida</taxon>
        <taxon>eudicotyledons</taxon>
        <taxon>Gunneridae</taxon>
        <taxon>Pentapetalae</taxon>
        <taxon>rosids</taxon>
        <taxon>Vitales</taxon>
        <taxon>Vitaceae</taxon>
        <taxon>Viteae</taxon>
        <taxon>Vitis</taxon>
    </lineage>
</organism>